<keyword evidence="10" id="KW-0249">Electron transport</keyword>
<dbReference type="GO" id="GO:0003954">
    <property type="term" value="F:NADH dehydrogenase activity"/>
    <property type="evidence" value="ECO:0007669"/>
    <property type="project" value="TreeGrafter"/>
</dbReference>
<feature type="transmembrane region" description="Helical" evidence="17">
    <location>
        <begin position="441"/>
        <end position="460"/>
    </location>
</feature>
<keyword evidence="7 17" id="KW-0812">Transmembrane</keyword>
<reference evidence="21" key="1">
    <citation type="submission" date="2021-08" db="EMBL/GenBank/DDBJ databases">
        <title>The complete mitochondrial genome of the Arctic fairy shrimp Branchinecta paludosa (Anostraca, Branchinectidae) from Sirius Passet, North Greenland.</title>
        <authorList>
            <person name="Kim B.-M."/>
            <person name="Kihm J.-H."/>
            <person name="Park T.-Y."/>
        </authorList>
    </citation>
    <scope>NUCLEOTIDE SEQUENCE</scope>
</reference>
<evidence type="ECO:0000256" key="3">
    <source>
        <dbReference type="ARBA" id="ARBA00012944"/>
    </source>
</evidence>
<keyword evidence="14 17" id="KW-0496">Mitochondrion</keyword>
<feature type="transmembrane region" description="Helical" evidence="17">
    <location>
        <begin position="136"/>
        <end position="155"/>
    </location>
</feature>
<evidence type="ECO:0000256" key="6">
    <source>
        <dbReference type="ARBA" id="ARBA00022660"/>
    </source>
</evidence>
<dbReference type="PANTHER" id="PTHR42829">
    <property type="entry name" value="NADH-UBIQUINONE OXIDOREDUCTASE CHAIN 5"/>
    <property type="match status" value="1"/>
</dbReference>
<comment type="catalytic activity">
    <reaction evidence="16 17">
        <text>a ubiquinone + NADH + 5 H(+)(in) = a ubiquinol + NAD(+) + 4 H(+)(out)</text>
        <dbReference type="Rhea" id="RHEA:29091"/>
        <dbReference type="Rhea" id="RHEA-COMP:9565"/>
        <dbReference type="Rhea" id="RHEA-COMP:9566"/>
        <dbReference type="ChEBI" id="CHEBI:15378"/>
        <dbReference type="ChEBI" id="CHEBI:16389"/>
        <dbReference type="ChEBI" id="CHEBI:17976"/>
        <dbReference type="ChEBI" id="CHEBI:57540"/>
        <dbReference type="ChEBI" id="CHEBI:57945"/>
        <dbReference type="EC" id="7.1.1.2"/>
    </reaction>
</comment>
<dbReference type="InterPro" id="IPR001516">
    <property type="entry name" value="Proton_antipo_N"/>
</dbReference>
<evidence type="ECO:0000256" key="5">
    <source>
        <dbReference type="ARBA" id="ARBA00022448"/>
    </source>
</evidence>
<evidence type="ECO:0000256" key="13">
    <source>
        <dbReference type="ARBA" id="ARBA00023075"/>
    </source>
</evidence>
<comment type="similarity">
    <text evidence="17">Belongs to the complex I subunit 5 family.</text>
</comment>
<dbReference type="GO" id="GO:0015990">
    <property type="term" value="P:electron transport coupled proton transport"/>
    <property type="evidence" value="ECO:0007669"/>
    <property type="project" value="TreeGrafter"/>
</dbReference>
<evidence type="ECO:0000256" key="15">
    <source>
        <dbReference type="ARBA" id="ARBA00023136"/>
    </source>
</evidence>
<keyword evidence="11 17" id="KW-1133">Transmembrane helix</keyword>
<feature type="transmembrane region" description="Helical" evidence="17">
    <location>
        <begin position="467"/>
        <end position="487"/>
    </location>
</feature>
<comment type="subcellular location">
    <subcellularLocation>
        <location evidence="2">Mitochondrion inner membrane</location>
        <topology evidence="2">Multi-pass membrane protein</topology>
    </subcellularLocation>
</comment>
<evidence type="ECO:0000256" key="17">
    <source>
        <dbReference type="RuleBase" id="RU003404"/>
    </source>
</evidence>
<accession>A0A8K1MEZ9</accession>
<dbReference type="PANTHER" id="PTHR42829:SF2">
    <property type="entry name" value="NADH-UBIQUINONE OXIDOREDUCTASE CHAIN 5"/>
    <property type="match status" value="1"/>
</dbReference>
<evidence type="ECO:0000256" key="1">
    <source>
        <dbReference type="ARBA" id="ARBA00003257"/>
    </source>
</evidence>
<evidence type="ECO:0000256" key="10">
    <source>
        <dbReference type="ARBA" id="ARBA00022982"/>
    </source>
</evidence>
<evidence type="ECO:0000259" key="19">
    <source>
        <dbReference type="Pfam" id="PF00662"/>
    </source>
</evidence>
<feature type="transmembrane region" description="Helical" evidence="17">
    <location>
        <begin position="105"/>
        <end position="124"/>
    </location>
</feature>
<dbReference type="Pfam" id="PF06455">
    <property type="entry name" value="NADH5_C"/>
    <property type="match status" value="1"/>
</dbReference>
<feature type="transmembrane region" description="Helical" evidence="17">
    <location>
        <begin position="81"/>
        <end position="99"/>
    </location>
</feature>
<feature type="transmembrane region" description="Helical" evidence="17">
    <location>
        <begin position="232"/>
        <end position="251"/>
    </location>
</feature>
<dbReference type="GO" id="GO:0042773">
    <property type="term" value="P:ATP synthesis coupled electron transport"/>
    <property type="evidence" value="ECO:0007669"/>
    <property type="project" value="InterPro"/>
</dbReference>
<evidence type="ECO:0000256" key="14">
    <source>
        <dbReference type="ARBA" id="ARBA00023128"/>
    </source>
</evidence>
<name>A0A8K1MEZ9_9CRUS</name>
<dbReference type="GO" id="GO:0008137">
    <property type="term" value="F:NADH dehydrogenase (ubiquinone) activity"/>
    <property type="evidence" value="ECO:0007669"/>
    <property type="project" value="UniProtKB-EC"/>
</dbReference>
<feature type="transmembrane region" description="Helical" evidence="17">
    <location>
        <begin position="196"/>
        <end position="220"/>
    </location>
</feature>
<proteinExistence type="inferred from homology"/>
<evidence type="ECO:0000313" key="21">
    <source>
        <dbReference type="EMBL" id="UBX38434.1"/>
    </source>
</evidence>
<comment type="function">
    <text evidence="17">Core subunit of the mitochondrial membrane respiratory chain NADH dehydrogenase (Complex I) which catalyzes electron transfer from NADH through the respiratory chain, using ubiquinone as an electron acceptor. Essential for the catalytic activity and assembly of complex I.</text>
</comment>
<gene>
    <name evidence="21" type="primary">ND5</name>
</gene>
<evidence type="ECO:0000256" key="12">
    <source>
        <dbReference type="ARBA" id="ARBA00023027"/>
    </source>
</evidence>
<evidence type="ECO:0000256" key="8">
    <source>
        <dbReference type="ARBA" id="ARBA00022792"/>
    </source>
</evidence>
<evidence type="ECO:0000259" key="18">
    <source>
        <dbReference type="Pfam" id="PF00361"/>
    </source>
</evidence>
<evidence type="ECO:0000256" key="16">
    <source>
        <dbReference type="ARBA" id="ARBA00049551"/>
    </source>
</evidence>
<sequence length="542" mass="60785">MRYYVYTYFLLCLSVLYLGLSFFTYSSDSILLLSFNLVSFSYQVFLDWISCSFLFLVTLISSQVVLYSIYYMSEEVFFYRFKYILLLFVLSMAFLIISSDGVSLLLGWDGLGITSYALIMFYSNSKSSASAMVTALSNRVGDILILWALGLSYSFGSWDFSYTGHKGGYLILSLFLLASLTKSAQIPFSAWLPAAMAAPTPVSSLVHSSTLVTAGIYLMIRFSPSFSLSGLWMLIFLGSLTALFSGLAAICEYDMKRIIALSTLSQLGVMMFSIGMGFPLLSYFHLFTHAMFKALLFMCSGVVIHASAGTQDIRRLGGVLSFLPYSSLCLSVASCSLMGFPFMAGFYSKDLIIETSEMEILFYPALMIMVAALFTCWYSFRLFKLCLTSPSYNFSFFTKYESGLYMISLFTLYWGALLGGFFFFWCFLGQETVMVTMVEKITLFSLLFLGMTLGISMGLTKKFSFKFLNLMGFLPFITGKLSTPALYLGEMVYLNGDQGWIEYFGPEIQISSSYFMSSIHNLFFNVGYKLLLLSAFIGLCSI</sequence>
<comment type="function">
    <text evidence="1">Core subunit of the mitochondrial membrane respiratory chain NADH dehydrogenase (Complex I) that is believed to belong to the minimal assembly required for catalysis. Complex I functions in the transfer of electrons from NADH to the respiratory chain. The immediate electron acceptor for the enzyme is believed to be ubiquinone.</text>
</comment>
<geneLocation type="mitochondrion" evidence="21"/>
<keyword evidence="12 17" id="KW-0520">NAD</keyword>
<feature type="transmembrane region" description="Helical" evidence="17">
    <location>
        <begin position="522"/>
        <end position="540"/>
    </location>
</feature>
<protein>
    <recommendedName>
        <fullName evidence="4 17">NADH-ubiquinone oxidoreductase chain 5</fullName>
        <ecNumber evidence="3 17">7.1.1.2</ecNumber>
    </recommendedName>
</protein>
<feature type="transmembrane region" description="Helical" evidence="17">
    <location>
        <begin position="360"/>
        <end position="383"/>
    </location>
</feature>
<evidence type="ECO:0000259" key="20">
    <source>
        <dbReference type="Pfam" id="PF06455"/>
    </source>
</evidence>
<dbReference type="AlphaFoldDB" id="A0A8K1MEZ9"/>
<feature type="domain" description="NADH:quinone oxidoreductase/Mrp antiporter transmembrane" evidence="18">
    <location>
        <begin position="99"/>
        <end position="374"/>
    </location>
</feature>
<dbReference type="PRINTS" id="PR01434">
    <property type="entry name" value="NADHDHGNASE5"/>
</dbReference>
<dbReference type="InterPro" id="IPR001750">
    <property type="entry name" value="ND/Mrp_TM"/>
</dbReference>
<evidence type="ECO:0000256" key="2">
    <source>
        <dbReference type="ARBA" id="ARBA00004448"/>
    </source>
</evidence>
<feature type="transmembrane region" description="Helical" evidence="17">
    <location>
        <begin position="167"/>
        <end position="184"/>
    </location>
</feature>
<feature type="transmembrane region" description="Helical" evidence="17">
    <location>
        <begin position="258"/>
        <end position="284"/>
    </location>
</feature>
<evidence type="ECO:0000256" key="11">
    <source>
        <dbReference type="ARBA" id="ARBA00022989"/>
    </source>
</evidence>
<keyword evidence="5 17" id="KW-0813">Transport</keyword>
<evidence type="ECO:0000256" key="9">
    <source>
        <dbReference type="ARBA" id="ARBA00022967"/>
    </source>
</evidence>
<feature type="domain" description="NADH-Ubiquinone oxidoreductase (complex I) chain 5 N-terminal" evidence="19">
    <location>
        <begin position="38"/>
        <end position="81"/>
    </location>
</feature>
<keyword evidence="13 17" id="KW-0830">Ubiquinone</keyword>
<evidence type="ECO:0000256" key="7">
    <source>
        <dbReference type="ARBA" id="ARBA00022692"/>
    </source>
</evidence>
<organism evidence="21">
    <name type="scientific">Branchinecta paludosa</name>
    <dbReference type="NCBI Taxonomy" id="111186"/>
    <lineage>
        <taxon>Eukaryota</taxon>
        <taxon>Metazoa</taxon>
        <taxon>Ecdysozoa</taxon>
        <taxon>Arthropoda</taxon>
        <taxon>Crustacea</taxon>
        <taxon>Branchiopoda</taxon>
        <taxon>Anostraca</taxon>
        <taxon>Branchinectidae</taxon>
        <taxon>Branchinecta</taxon>
    </lineage>
</organism>
<feature type="transmembrane region" description="Helical" evidence="17">
    <location>
        <begin position="404"/>
        <end position="425"/>
    </location>
</feature>
<dbReference type="Pfam" id="PF00361">
    <property type="entry name" value="Proton_antipo_M"/>
    <property type="match status" value="1"/>
</dbReference>
<dbReference type="GO" id="GO:0005743">
    <property type="term" value="C:mitochondrial inner membrane"/>
    <property type="evidence" value="ECO:0007669"/>
    <property type="project" value="UniProtKB-SubCell"/>
</dbReference>
<keyword evidence="6" id="KW-0679">Respiratory chain</keyword>
<feature type="domain" description="NADH dehydrogenase subunit 5 C-terminal" evidence="20">
    <location>
        <begin position="378"/>
        <end position="537"/>
    </location>
</feature>
<feature type="transmembrane region" description="Helical" evidence="17">
    <location>
        <begin position="5"/>
        <end position="25"/>
    </location>
</feature>
<dbReference type="EMBL" id="MZ853171">
    <property type="protein sequence ID" value="UBX38434.1"/>
    <property type="molecule type" value="Genomic_DNA"/>
</dbReference>
<dbReference type="Pfam" id="PF00662">
    <property type="entry name" value="Proton_antipo_N"/>
    <property type="match status" value="1"/>
</dbReference>
<feature type="transmembrane region" description="Helical" evidence="17">
    <location>
        <begin position="290"/>
        <end position="310"/>
    </location>
</feature>
<evidence type="ECO:0000256" key="4">
    <source>
        <dbReference type="ARBA" id="ARBA00021096"/>
    </source>
</evidence>
<keyword evidence="15 17" id="KW-0472">Membrane</keyword>
<dbReference type="EC" id="7.1.1.2" evidence="3 17"/>
<feature type="transmembrane region" description="Helical" evidence="17">
    <location>
        <begin position="322"/>
        <end position="348"/>
    </location>
</feature>
<keyword evidence="9" id="KW-1278">Translocase</keyword>
<keyword evidence="8" id="KW-0999">Mitochondrion inner membrane</keyword>
<feature type="transmembrane region" description="Helical" evidence="17">
    <location>
        <begin position="45"/>
        <end position="69"/>
    </location>
</feature>
<dbReference type="InterPro" id="IPR010934">
    <property type="entry name" value="NADH_DH_su5_C"/>
</dbReference>
<dbReference type="InterPro" id="IPR003945">
    <property type="entry name" value="NU5C-like"/>
</dbReference>